<proteinExistence type="predicted"/>
<dbReference type="SMART" id="SM00705">
    <property type="entry name" value="THEG"/>
    <property type="match status" value="3"/>
</dbReference>
<dbReference type="InterPro" id="IPR006623">
    <property type="entry name" value="THEG"/>
</dbReference>
<dbReference type="InterPro" id="IPR042401">
    <property type="entry name" value="SPMAP2-like"/>
</dbReference>
<dbReference type="PANTHER" id="PTHR15901:SF16">
    <property type="entry name" value="TESTICULAR HAPLOID EXPRESSED GENE PROTEIN"/>
    <property type="match status" value="1"/>
</dbReference>
<organism evidence="2 3">
    <name type="scientific">Octopus sinensis</name>
    <name type="common">East Asian common octopus</name>
    <dbReference type="NCBI Taxonomy" id="2607531"/>
    <lineage>
        <taxon>Eukaryota</taxon>
        <taxon>Metazoa</taxon>
        <taxon>Spiralia</taxon>
        <taxon>Lophotrochozoa</taxon>
        <taxon>Mollusca</taxon>
        <taxon>Cephalopoda</taxon>
        <taxon>Coleoidea</taxon>
        <taxon>Octopodiformes</taxon>
        <taxon>Octopoda</taxon>
        <taxon>Incirrata</taxon>
        <taxon>Octopodidae</taxon>
        <taxon>Octopus</taxon>
    </lineage>
</organism>
<evidence type="ECO:0000256" key="1">
    <source>
        <dbReference type="ARBA" id="ARBA00022737"/>
    </source>
</evidence>
<dbReference type="PANTHER" id="PTHR15901">
    <property type="entry name" value="TESTICULAR HAPLOID EXPRESSED GENE PROTEIN"/>
    <property type="match status" value="1"/>
</dbReference>
<dbReference type="GO" id="GO:0007283">
    <property type="term" value="P:spermatogenesis"/>
    <property type="evidence" value="ECO:0007669"/>
    <property type="project" value="TreeGrafter"/>
</dbReference>
<name>A0A7E6FMN1_9MOLL</name>
<evidence type="ECO:0000313" key="2">
    <source>
        <dbReference type="Proteomes" id="UP000515154"/>
    </source>
</evidence>
<keyword evidence="2" id="KW-1185">Reference proteome</keyword>
<keyword evidence="1" id="KW-0677">Repeat</keyword>
<dbReference type="KEGG" id="osn:118767734"/>
<dbReference type="RefSeq" id="XP_036368680.1">
    <property type="nucleotide sequence ID" value="XM_036512787.1"/>
</dbReference>
<evidence type="ECO:0000313" key="3">
    <source>
        <dbReference type="RefSeq" id="XP_036368680.1"/>
    </source>
</evidence>
<accession>A0A7E6FMN1</accession>
<sequence>MAVSQRLMVLSQSKQLHSRYVPPRATPQWPVSTAALNAICSPRVVDLAVSKKQHPQFLEPKPVKTEVSLSARNAKPSPRIRVLAAPLVPRHAECKLVEFQKSKLYEDKRISVSNCTTYTKQEMLAIRKSLHSRTSHQIQQPVTKPHLNIKIPPRLVELSTPLSRKMIKDIYNPFQVIPTAKYAVASERLSELAKPKTHHLYSSLC</sequence>
<protein>
    <submittedName>
        <fullName evidence="3">Testicular haploid expressed gene protein-like isoform X1</fullName>
    </submittedName>
</protein>
<gene>
    <name evidence="3" type="primary">LOC118767734</name>
</gene>
<dbReference type="Proteomes" id="UP000515154">
    <property type="component" value="Linkage group LG24"/>
</dbReference>
<reference evidence="3" key="1">
    <citation type="submission" date="2025-08" db="UniProtKB">
        <authorList>
            <consortium name="RefSeq"/>
        </authorList>
    </citation>
    <scope>IDENTIFICATION</scope>
</reference>
<dbReference type="AlphaFoldDB" id="A0A7E6FMN1"/>
<dbReference type="Pfam" id="PF14912">
    <property type="entry name" value="THEG"/>
    <property type="match status" value="3"/>
</dbReference>